<evidence type="ECO:0000313" key="1">
    <source>
        <dbReference type="EMBL" id="WAR24655.1"/>
    </source>
</evidence>
<dbReference type="SUPFAM" id="SSF50249">
    <property type="entry name" value="Nucleic acid-binding proteins"/>
    <property type="match status" value="1"/>
</dbReference>
<dbReference type="EMBL" id="CP111024">
    <property type="protein sequence ID" value="WAR24655.1"/>
    <property type="molecule type" value="Genomic_DNA"/>
</dbReference>
<protein>
    <submittedName>
        <fullName evidence="1">Uncharacterized protein</fullName>
    </submittedName>
</protein>
<dbReference type="Gene3D" id="2.40.50.140">
    <property type="entry name" value="Nucleic acid-binding proteins"/>
    <property type="match status" value="1"/>
</dbReference>
<gene>
    <name evidence="1" type="ORF">MAR_038324</name>
</gene>
<name>A0ABY7FR10_MYAAR</name>
<dbReference type="InterPro" id="IPR012340">
    <property type="entry name" value="NA-bd_OB-fold"/>
</dbReference>
<evidence type="ECO:0000313" key="2">
    <source>
        <dbReference type="Proteomes" id="UP001164746"/>
    </source>
</evidence>
<sequence length="247" mass="27196">MKVLNKSKELITYTSGATQMAYFNLVCAREDELLHIRVYQRHKFTMVRVGMTYKFSSLVKKGDTCWCVSGSSIAYAAPVEVGCYPAHKTLLPEEEPATGCKRSLQDAITSPQKSTIVGKIAKVSPLTFRRDGTLAVRSLALKDASGPAVKVTLFEKFATDTYNPEAVIEVSGVYQKTYNNRVQLTATSSTTCQFLANTSLPDVVIDDADIIKFNEDPDFKVNDETTSAQALTVDSILDVDVYKCCTN</sequence>
<accession>A0ABY7FR10</accession>
<organism evidence="1 2">
    <name type="scientific">Mya arenaria</name>
    <name type="common">Soft-shell clam</name>
    <dbReference type="NCBI Taxonomy" id="6604"/>
    <lineage>
        <taxon>Eukaryota</taxon>
        <taxon>Metazoa</taxon>
        <taxon>Spiralia</taxon>
        <taxon>Lophotrochozoa</taxon>
        <taxon>Mollusca</taxon>
        <taxon>Bivalvia</taxon>
        <taxon>Autobranchia</taxon>
        <taxon>Heteroconchia</taxon>
        <taxon>Euheterodonta</taxon>
        <taxon>Imparidentia</taxon>
        <taxon>Neoheterodontei</taxon>
        <taxon>Myida</taxon>
        <taxon>Myoidea</taxon>
        <taxon>Myidae</taxon>
        <taxon>Mya</taxon>
    </lineage>
</organism>
<reference evidence="1" key="1">
    <citation type="submission" date="2022-11" db="EMBL/GenBank/DDBJ databases">
        <title>Centuries of genome instability and evolution in soft-shell clam transmissible cancer (bioRxiv).</title>
        <authorList>
            <person name="Hart S.F.M."/>
            <person name="Yonemitsu M.A."/>
            <person name="Giersch R.M."/>
            <person name="Beal B.F."/>
            <person name="Arriagada G."/>
            <person name="Davis B.W."/>
            <person name="Ostrander E.A."/>
            <person name="Goff S.P."/>
            <person name="Metzger M.J."/>
        </authorList>
    </citation>
    <scope>NUCLEOTIDE SEQUENCE</scope>
    <source>
        <strain evidence="1">MELC-2E11</strain>
        <tissue evidence="1">Siphon/mantle</tissue>
    </source>
</reference>
<dbReference type="Proteomes" id="UP001164746">
    <property type="component" value="Chromosome 13"/>
</dbReference>
<keyword evidence="2" id="KW-1185">Reference proteome</keyword>
<feature type="non-terminal residue" evidence="1">
    <location>
        <position position="1"/>
    </location>
</feature>
<proteinExistence type="predicted"/>